<dbReference type="Proteomes" id="UP000035100">
    <property type="component" value="Unassembled WGS sequence"/>
</dbReference>
<dbReference type="AlphaFoldDB" id="A0A0D0QBM9"/>
<dbReference type="EMBL" id="AONG01000014">
    <property type="protein sequence ID" value="KIQ68358.1"/>
    <property type="molecule type" value="Genomic_DNA"/>
</dbReference>
<evidence type="ECO:0000313" key="2">
    <source>
        <dbReference type="EMBL" id="KIQ68358.1"/>
    </source>
</evidence>
<evidence type="ECO:0008006" key="4">
    <source>
        <dbReference type="Google" id="ProtNLM"/>
    </source>
</evidence>
<dbReference type="eggNOG" id="COG4961">
    <property type="taxonomic scope" value="Bacteria"/>
</dbReference>
<dbReference type="OrthoDB" id="7876207at2"/>
<evidence type="ECO:0000256" key="1">
    <source>
        <dbReference type="SAM" id="Phobius"/>
    </source>
</evidence>
<organism evidence="2 3">
    <name type="scientific">Wenxinia marina DSM 24838</name>
    <dbReference type="NCBI Taxonomy" id="1123501"/>
    <lineage>
        <taxon>Bacteria</taxon>
        <taxon>Pseudomonadati</taxon>
        <taxon>Pseudomonadota</taxon>
        <taxon>Alphaproteobacteria</taxon>
        <taxon>Rhodobacterales</taxon>
        <taxon>Roseobacteraceae</taxon>
        <taxon>Wenxinia</taxon>
    </lineage>
</organism>
<evidence type="ECO:0000313" key="3">
    <source>
        <dbReference type="Proteomes" id="UP000035100"/>
    </source>
</evidence>
<feature type="transmembrane region" description="Helical" evidence="1">
    <location>
        <begin position="21"/>
        <end position="45"/>
    </location>
</feature>
<accession>A0A0D0QBM9</accession>
<dbReference type="STRING" id="1123501.Wenmar_03005"/>
<proteinExistence type="predicted"/>
<dbReference type="RefSeq" id="WP_018301796.1">
    <property type="nucleotide sequence ID" value="NZ_KB902279.1"/>
</dbReference>
<keyword evidence="3" id="KW-1185">Reference proteome</keyword>
<protein>
    <recommendedName>
        <fullName evidence="4">TadE-like protein</fullName>
    </recommendedName>
</protein>
<gene>
    <name evidence="2" type="ORF">Wenmar_03005</name>
</gene>
<keyword evidence="1" id="KW-1133">Transmembrane helix</keyword>
<comment type="caution">
    <text evidence="2">The sequence shown here is derived from an EMBL/GenBank/DDBJ whole genome shotgun (WGS) entry which is preliminary data.</text>
</comment>
<reference evidence="2 3" key="1">
    <citation type="submission" date="2013-01" db="EMBL/GenBank/DDBJ databases">
        <authorList>
            <person name="Fiebig A."/>
            <person name="Goeker M."/>
            <person name="Klenk H.-P.P."/>
        </authorList>
    </citation>
    <scope>NUCLEOTIDE SEQUENCE [LARGE SCALE GENOMIC DNA]</scope>
    <source>
        <strain evidence="2 3">DSM 24838</strain>
    </source>
</reference>
<name>A0A0D0QBM9_9RHOB</name>
<sequence>MRTLPTAIRDQVRRFFSRDEGTITVEMLLTLPIVLWAYLGTFVFFDAYNAQAVNVRTSYTLGDALSRETGFVTPRYMDSLYELQRFLVQTDENVALRITVVRYELTRDRHRVVWSQVRGPGIAPLQNQDIADFYDRIPRTVNEGQMIMVETWVDYAPAFGVGIEDFTFEDISLTRPRFSGQVCWNSQENGDERTAVCR</sequence>
<keyword evidence="1" id="KW-0472">Membrane</keyword>
<keyword evidence="1" id="KW-0812">Transmembrane</keyword>